<evidence type="ECO:0000313" key="2">
    <source>
        <dbReference type="Proteomes" id="UP000824070"/>
    </source>
</evidence>
<proteinExistence type="predicted"/>
<dbReference type="InterPro" id="IPR029063">
    <property type="entry name" value="SAM-dependent_MTases_sf"/>
</dbReference>
<dbReference type="InterPro" id="IPR006901">
    <property type="entry name" value="TrmK"/>
</dbReference>
<dbReference type="PANTHER" id="PTHR38451">
    <property type="entry name" value="TRNA (ADENINE(22)-N(1))-METHYLTRANSFERASE"/>
    <property type="match status" value="1"/>
</dbReference>
<dbReference type="Proteomes" id="UP000824070">
    <property type="component" value="Unassembled WGS sequence"/>
</dbReference>
<name>A0A9D1LPE8_9FIRM</name>
<accession>A0A9D1LPE8</accession>
<organism evidence="1 2">
    <name type="scientific">Candidatus Alloenteromonas pullicola</name>
    <dbReference type="NCBI Taxonomy" id="2840784"/>
    <lineage>
        <taxon>Bacteria</taxon>
        <taxon>Bacillati</taxon>
        <taxon>Bacillota</taxon>
        <taxon>Bacillota incertae sedis</taxon>
        <taxon>Candidatus Alloenteromonas</taxon>
    </lineage>
</organism>
<sequence>MGRKKLSRRLQAVYDMLPSGRFVADVGADHAHLVLELVESGKTPYAQAIENKPGPFMTMKRNVEASPMGYRIDCSLSDGFDRLSADAEAVAIAGMGGRLIIDILRRGQKRLAGLDCLVVDAHRDLRYLRSEAAKLGLRIQDEELVYEDKVYYSVIRFVPGEAPHYSEADLLFGPVIRKRGGEIYLQYLEENRKKVSDILNKGLDKEKRRVYMTLYLLLADELKANRRN</sequence>
<reference evidence="1" key="1">
    <citation type="submission" date="2020-10" db="EMBL/GenBank/DDBJ databases">
        <authorList>
            <person name="Gilroy R."/>
        </authorList>
    </citation>
    <scope>NUCLEOTIDE SEQUENCE</scope>
    <source>
        <strain evidence="1">ChiGjej1B1-22543</strain>
    </source>
</reference>
<gene>
    <name evidence="1" type="ORF">IAC52_04725</name>
</gene>
<dbReference type="Gene3D" id="3.40.50.150">
    <property type="entry name" value="Vaccinia Virus protein VP39"/>
    <property type="match status" value="1"/>
</dbReference>
<dbReference type="GO" id="GO:0032259">
    <property type="term" value="P:methylation"/>
    <property type="evidence" value="ECO:0007669"/>
    <property type="project" value="UniProtKB-KW"/>
</dbReference>
<keyword evidence="1" id="KW-0489">Methyltransferase</keyword>
<evidence type="ECO:0000313" key="1">
    <source>
        <dbReference type="EMBL" id="HIU45582.1"/>
    </source>
</evidence>
<dbReference type="PIRSF" id="PIRSF018637">
    <property type="entry name" value="TrmK"/>
    <property type="match status" value="1"/>
</dbReference>
<protein>
    <submittedName>
        <fullName evidence="1">SAM-dependent methyltransferase</fullName>
    </submittedName>
</protein>
<keyword evidence="1" id="KW-0808">Transferase</keyword>
<dbReference type="GO" id="GO:0160105">
    <property type="term" value="F:tRNA (adenine(22)-N1)-methyltransferase activity"/>
    <property type="evidence" value="ECO:0007669"/>
    <property type="project" value="InterPro"/>
</dbReference>
<reference evidence="1" key="2">
    <citation type="journal article" date="2021" name="PeerJ">
        <title>Extensive microbial diversity within the chicken gut microbiome revealed by metagenomics and culture.</title>
        <authorList>
            <person name="Gilroy R."/>
            <person name="Ravi A."/>
            <person name="Getino M."/>
            <person name="Pursley I."/>
            <person name="Horton D.L."/>
            <person name="Alikhan N.F."/>
            <person name="Baker D."/>
            <person name="Gharbi K."/>
            <person name="Hall N."/>
            <person name="Watson M."/>
            <person name="Adriaenssens E.M."/>
            <person name="Foster-Nyarko E."/>
            <person name="Jarju S."/>
            <person name="Secka A."/>
            <person name="Antonio M."/>
            <person name="Oren A."/>
            <person name="Chaudhuri R.R."/>
            <person name="La Ragione R."/>
            <person name="Hildebrand F."/>
            <person name="Pallen M.J."/>
        </authorList>
    </citation>
    <scope>NUCLEOTIDE SEQUENCE</scope>
    <source>
        <strain evidence="1">ChiGjej1B1-22543</strain>
    </source>
</reference>
<dbReference type="Pfam" id="PF12847">
    <property type="entry name" value="Methyltransf_18"/>
    <property type="match status" value="1"/>
</dbReference>
<dbReference type="AlphaFoldDB" id="A0A9D1LPE8"/>
<comment type="caution">
    <text evidence="1">The sequence shown here is derived from an EMBL/GenBank/DDBJ whole genome shotgun (WGS) entry which is preliminary data.</text>
</comment>
<dbReference type="PANTHER" id="PTHR38451:SF1">
    <property type="entry name" value="TRNA (ADENINE(22)-N(1))-METHYLTRANSFERASE"/>
    <property type="match status" value="1"/>
</dbReference>
<dbReference type="EMBL" id="DVMV01000039">
    <property type="protein sequence ID" value="HIU45582.1"/>
    <property type="molecule type" value="Genomic_DNA"/>
</dbReference>